<evidence type="ECO:0000313" key="1">
    <source>
        <dbReference type="EMBL" id="AUZ94903.1"/>
    </source>
</evidence>
<dbReference type="EMBL" id="MF403008">
    <property type="protein sequence ID" value="AUZ94903.1"/>
    <property type="molecule type" value="Genomic_DNA"/>
</dbReference>
<accession>A0A2L0UZE8</accession>
<keyword evidence="2" id="KW-1185">Reference proteome</keyword>
<organism evidence="1 2">
    <name type="scientific">Agrobacterium phage Atu_ph07</name>
    <dbReference type="NCBI Taxonomy" id="2024264"/>
    <lineage>
        <taxon>Viruses</taxon>
        <taxon>Duplodnaviria</taxon>
        <taxon>Heunggongvirae</taxon>
        <taxon>Uroviricota</taxon>
        <taxon>Caudoviricetes</taxon>
        <taxon>Polybotosvirus</taxon>
        <taxon>Polybotosvirus Atuph07</taxon>
    </lineage>
</organism>
<protein>
    <submittedName>
        <fullName evidence="1">Uncharacterized protein</fullName>
    </submittedName>
</protein>
<dbReference type="RefSeq" id="YP_009611767.1">
    <property type="nucleotide sequence ID" value="NC_042013.1"/>
</dbReference>
<dbReference type="Proteomes" id="UP000223025">
    <property type="component" value="Segment"/>
</dbReference>
<reference evidence="1 2" key="1">
    <citation type="submission" date="2017-06" db="EMBL/GenBank/DDBJ databases">
        <authorList>
            <person name="Kim H.J."/>
            <person name="Triplett B.A."/>
        </authorList>
    </citation>
    <scope>NUCLEOTIDE SEQUENCE [LARGE SCALE GENOMIC DNA]</scope>
</reference>
<dbReference type="KEGG" id="vg:40088105"/>
<dbReference type="GeneID" id="40088105"/>
<sequence length="96" mass="11336">MYITYYSKHFIQANNMSTPNGINIEFGLWGTNNGVSANLTDLVPAKFDMVEPLYHLVIKRGLLKVRRHTSAMYYDYHVPHFEKFDEILQYVEDKLY</sequence>
<evidence type="ECO:0000313" key="2">
    <source>
        <dbReference type="Proteomes" id="UP000223025"/>
    </source>
</evidence>
<proteinExistence type="predicted"/>
<name>A0A2L0UZE8_9CAUD</name>